<dbReference type="OMA" id="WARSAKH"/>
<protein>
    <recommendedName>
        <fullName evidence="3">Crinkler effector protein N-terminal domain-containing protein</fullName>
    </recommendedName>
</protein>
<dbReference type="HOGENOM" id="CLU_024606_0_0_1"/>
<dbReference type="eggNOG" id="ENOG502SGIV">
    <property type="taxonomic scope" value="Eukaryota"/>
</dbReference>
<name>K3WHA1_GLOUD</name>
<dbReference type="EnsemblProtists" id="PYU1_T004343">
    <property type="protein sequence ID" value="PYU1_T004343"/>
    <property type="gene ID" value="PYU1_G004333"/>
</dbReference>
<sequence length="524" mass="60574">MILKQCVDVGDLPQEGEFLKLFEWTDDDCGTVMDIKVIDDIVHFTGSKFYMRKEILCVLKNFKNIYQNEFDTGEMVNKQFILMGSPGTGKSCILALLCFFIAIKEERPVVWFRQVFGGRGKLGGSITRLFYQGKYYQWKDEEGTKYRSLYDAMENIVLDTKACWYFLDGLNQKEILERKWSAKFTLLATSGQFDMKSEPGLFQQPCLLPYWKQVDLEDLADKLKDPKESDVDNRYFVSGGSLREFLNVDARTQVAMALKRIETSKDAENLLTSVGSGSDKQIDRIRTQGVEDSTNARHYVDPFRWTCCVSSKLVLQHLAAMMKPNFFEKLMGIARGMNDDRLEGVAFEGYFHTLVRHRRSVCVHYCKYDNVGRRTNNNWENIMRQEMGSIDWKELSVVECEGENREECVAMMESWAANPSEMDYWIPATSLCETIDAVAKWTLPGNQVRFCFLQLTKATTHKCNAAILWELAQPFVNKQLPVCYITLIPDEDKRLEFRLSPVQITKKEVLDHIPLYVAHFEILD</sequence>
<evidence type="ECO:0000313" key="2">
    <source>
        <dbReference type="Proteomes" id="UP000019132"/>
    </source>
</evidence>
<dbReference type="AlphaFoldDB" id="K3WHA1"/>
<evidence type="ECO:0008006" key="3">
    <source>
        <dbReference type="Google" id="ProtNLM"/>
    </source>
</evidence>
<dbReference type="EMBL" id="GL376567">
    <property type="status" value="NOT_ANNOTATED_CDS"/>
    <property type="molecule type" value="Genomic_DNA"/>
</dbReference>
<dbReference type="InParanoid" id="K3WHA1"/>
<reference evidence="1" key="3">
    <citation type="submission" date="2015-02" db="UniProtKB">
        <authorList>
            <consortium name="EnsemblProtists"/>
        </authorList>
    </citation>
    <scope>IDENTIFICATION</scope>
    <source>
        <strain evidence="1">DAOM BR144</strain>
    </source>
</reference>
<evidence type="ECO:0000313" key="1">
    <source>
        <dbReference type="EnsemblProtists" id="PYU1_T004343"/>
    </source>
</evidence>
<dbReference type="VEuPathDB" id="FungiDB:PYU1_G004333"/>
<reference evidence="2" key="2">
    <citation type="submission" date="2010-04" db="EMBL/GenBank/DDBJ databases">
        <authorList>
            <person name="Buell R."/>
            <person name="Hamilton J."/>
            <person name="Hostetler J."/>
        </authorList>
    </citation>
    <scope>NUCLEOTIDE SEQUENCE [LARGE SCALE GENOMIC DNA]</scope>
    <source>
        <strain evidence="2">DAOM:BR144</strain>
    </source>
</reference>
<dbReference type="Proteomes" id="UP000019132">
    <property type="component" value="Unassembled WGS sequence"/>
</dbReference>
<dbReference type="InterPro" id="IPR027417">
    <property type="entry name" value="P-loop_NTPase"/>
</dbReference>
<dbReference type="SUPFAM" id="SSF52540">
    <property type="entry name" value="P-loop containing nucleoside triphosphate hydrolases"/>
    <property type="match status" value="1"/>
</dbReference>
<organism evidence="1 2">
    <name type="scientific">Globisporangium ultimum (strain ATCC 200006 / CBS 805.95 / DAOM BR144)</name>
    <name type="common">Pythium ultimum</name>
    <dbReference type="NCBI Taxonomy" id="431595"/>
    <lineage>
        <taxon>Eukaryota</taxon>
        <taxon>Sar</taxon>
        <taxon>Stramenopiles</taxon>
        <taxon>Oomycota</taxon>
        <taxon>Peronosporomycetes</taxon>
        <taxon>Pythiales</taxon>
        <taxon>Pythiaceae</taxon>
        <taxon>Globisporangium</taxon>
    </lineage>
</organism>
<reference evidence="2" key="1">
    <citation type="journal article" date="2010" name="Genome Biol.">
        <title>Genome sequence of the necrotrophic plant pathogen Pythium ultimum reveals original pathogenicity mechanisms and effector repertoire.</title>
        <authorList>
            <person name="Levesque C.A."/>
            <person name="Brouwer H."/>
            <person name="Cano L."/>
            <person name="Hamilton J.P."/>
            <person name="Holt C."/>
            <person name="Huitema E."/>
            <person name="Raffaele S."/>
            <person name="Robideau G.P."/>
            <person name="Thines M."/>
            <person name="Win J."/>
            <person name="Zerillo M.M."/>
            <person name="Beakes G.W."/>
            <person name="Boore J.L."/>
            <person name="Busam D."/>
            <person name="Dumas B."/>
            <person name="Ferriera S."/>
            <person name="Fuerstenberg S.I."/>
            <person name="Gachon C.M."/>
            <person name="Gaulin E."/>
            <person name="Govers F."/>
            <person name="Grenville-Briggs L."/>
            <person name="Horner N."/>
            <person name="Hostetler J."/>
            <person name="Jiang R.H."/>
            <person name="Johnson J."/>
            <person name="Krajaejun T."/>
            <person name="Lin H."/>
            <person name="Meijer H.J."/>
            <person name="Moore B."/>
            <person name="Morris P."/>
            <person name="Phuntmart V."/>
            <person name="Puiu D."/>
            <person name="Shetty J."/>
            <person name="Stajich J.E."/>
            <person name="Tripathy S."/>
            <person name="Wawra S."/>
            <person name="van West P."/>
            <person name="Whitty B.R."/>
            <person name="Coutinho P.M."/>
            <person name="Henrissat B."/>
            <person name="Martin F."/>
            <person name="Thomas P.D."/>
            <person name="Tyler B.M."/>
            <person name="De Vries R.P."/>
            <person name="Kamoun S."/>
            <person name="Yandell M."/>
            <person name="Tisserat N."/>
            <person name="Buell C.R."/>
        </authorList>
    </citation>
    <scope>NUCLEOTIDE SEQUENCE</scope>
    <source>
        <strain evidence="2">DAOM:BR144</strain>
    </source>
</reference>
<keyword evidence="2" id="KW-1185">Reference proteome</keyword>
<proteinExistence type="predicted"/>
<accession>K3WHA1</accession>